<accession>A0A5C5RH92</accession>
<evidence type="ECO:0000313" key="3">
    <source>
        <dbReference type="Proteomes" id="UP000319792"/>
    </source>
</evidence>
<sequence>MGGRGQDPPDLRPADHPQGDLPRRGRPPGRGRGRRRDRLLEPRRPAGQRRPARHQPPRGRARSRAPGHLRQRSPRRGGRAARRRPRRHPRRHRSALRLRPHPGRRGRRRARAPVDARRGGPDDGGGLPHHARRPPRRQAVTRGDGPGIDWFGFEDAIAEELRAVARALVYQADGELPYAYALTAFHAEHGGPIHLPVPALGTVESVAPRSLWNPSAWPRSDGAWARRAPLDAWQDRLNELVDGLETADWEAAYARYGYALLAAMRRAKAELVAEDAFPREVVALLDDGGELAARSATEQELRGYWAARAE</sequence>
<keyword evidence="3" id="KW-1185">Reference proteome</keyword>
<feature type="compositionally biased region" description="Basic and acidic residues" evidence="1">
    <location>
        <begin position="7"/>
        <end position="23"/>
    </location>
</feature>
<name>A0A5C5RH92_9ACTN</name>
<protein>
    <submittedName>
        <fullName evidence="2">DUF4303 domain-containing protein</fullName>
    </submittedName>
</protein>
<feature type="compositionally biased region" description="Basic residues" evidence="1">
    <location>
        <begin position="46"/>
        <end position="111"/>
    </location>
</feature>
<reference evidence="2 3" key="1">
    <citation type="submission" date="2019-06" db="EMBL/GenBank/DDBJ databases">
        <authorList>
            <person name="Teng J.L.L."/>
            <person name="Lee H.H."/>
            <person name="Lau S.K.P."/>
            <person name="Woo P.C.Y."/>
        </authorList>
    </citation>
    <scope>NUCLEOTIDE SEQUENCE [LARGE SCALE GENOMIC DNA]</scope>
    <source>
        <strain evidence="2 3">HKU70</strain>
    </source>
</reference>
<evidence type="ECO:0000256" key="1">
    <source>
        <dbReference type="SAM" id="MobiDB-lite"/>
    </source>
</evidence>
<feature type="compositionally biased region" description="Basic residues" evidence="1">
    <location>
        <begin position="24"/>
        <end position="37"/>
    </location>
</feature>
<dbReference type="Proteomes" id="UP000319792">
    <property type="component" value="Unassembled WGS sequence"/>
</dbReference>
<reference evidence="2 3" key="2">
    <citation type="submission" date="2019-08" db="EMBL/GenBank/DDBJ databases">
        <title>Tsukamurella conjunctivitidis sp. nov., Tsukamurella assacharolytica sp. nov. and Tsukamurella sputae sp. nov. isolated from patients with conjunctivitis, bacteraemia (lymphoma) and respiratory infection (sputum) in Hong Kong.</title>
        <authorList>
            <person name="Fok K.M.N."/>
            <person name="Fong J.Y.H."/>
        </authorList>
    </citation>
    <scope>NUCLEOTIDE SEQUENCE [LARGE SCALE GENOMIC DNA]</scope>
    <source>
        <strain evidence="2 3">HKU70</strain>
    </source>
</reference>
<dbReference type="EMBL" id="VIGV01000012">
    <property type="protein sequence ID" value="TWS22048.1"/>
    <property type="molecule type" value="Genomic_DNA"/>
</dbReference>
<organism evidence="2 3">
    <name type="scientific">Tsukamurella sputi</name>
    <dbReference type="NCBI Taxonomy" id="2591848"/>
    <lineage>
        <taxon>Bacteria</taxon>
        <taxon>Bacillati</taxon>
        <taxon>Actinomycetota</taxon>
        <taxon>Actinomycetes</taxon>
        <taxon>Mycobacteriales</taxon>
        <taxon>Tsukamurellaceae</taxon>
        <taxon>Tsukamurella</taxon>
    </lineage>
</organism>
<dbReference type="AlphaFoldDB" id="A0A5C5RH92"/>
<comment type="caution">
    <text evidence="2">The sequence shown here is derived from an EMBL/GenBank/DDBJ whole genome shotgun (WGS) entry which is preliminary data.</text>
</comment>
<gene>
    <name evidence="2" type="ORF">FK268_21105</name>
</gene>
<feature type="compositionally biased region" description="Basic and acidic residues" evidence="1">
    <location>
        <begin position="112"/>
        <end position="121"/>
    </location>
</feature>
<evidence type="ECO:0000313" key="2">
    <source>
        <dbReference type="EMBL" id="TWS22048.1"/>
    </source>
</evidence>
<proteinExistence type="predicted"/>
<feature type="region of interest" description="Disordered" evidence="1">
    <location>
        <begin position="1"/>
        <end position="145"/>
    </location>
</feature>